<dbReference type="Pfam" id="PF08281">
    <property type="entry name" value="Sigma70_r4_2"/>
    <property type="match status" value="1"/>
</dbReference>
<reference evidence="7 8" key="2">
    <citation type="journal article" date="2016" name="Environ. Microbiol. Rep.">
        <title>Metagenomic evidence for the presence of phototrophic Gemmatimonadetes bacteria in diverse environments.</title>
        <authorList>
            <person name="Zeng Y."/>
            <person name="Baumbach J."/>
            <person name="Barbosa E.G."/>
            <person name="Azevedo V."/>
            <person name="Zhang C."/>
            <person name="Koblizek M."/>
        </authorList>
    </citation>
    <scope>NUCLEOTIDE SEQUENCE [LARGE SCALE GENOMIC DNA]</scope>
    <source>
        <strain evidence="7 8">AP64</strain>
    </source>
</reference>
<dbReference type="GO" id="GO:0003677">
    <property type="term" value="F:DNA binding"/>
    <property type="evidence" value="ECO:0007669"/>
    <property type="project" value="UniProtKB-KW"/>
</dbReference>
<feature type="domain" description="RNA polymerase sigma factor 70 region 4 type 2" evidence="6">
    <location>
        <begin position="112"/>
        <end position="161"/>
    </location>
</feature>
<dbReference type="Gene3D" id="1.10.1740.10">
    <property type="match status" value="1"/>
</dbReference>
<dbReference type="STRING" id="1379270.GEMMAAP_17345"/>
<reference evidence="7 8" key="1">
    <citation type="journal article" date="2014" name="Proc. Natl. Acad. Sci. U.S.A.">
        <title>Functional type 2 photosynthetic reaction centers found in the rare bacterial phylum Gemmatimonadetes.</title>
        <authorList>
            <person name="Zeng Y."/>
            <person name="Feng F."/>
            <person name="Medova H."/>
            <person name="Dean J."/>
            <person name="Koblizek M."/>
        </authorList>
    </citation>
    <scope>NUCLEOTIDE SEQUENCE [LARGE SCALE GENOMIC DNA]</scope>
    <source>
        <strain evidence="7 8">AP64</strain>
    </source>
</reference>
<keyword evidence="8" id="KW-1185">Reference proteome</keyword>
<dbReference type="PANTHER" id="PTHR43133:SF8">
    <property type="entry name" value="RNA POLYMERASE SIGMA FACTOR HI_1459-RELATED"/>
    <property type="match status" value="1"/>
</dbReference>
<dbReference type="InterPro" id="IPR014284">
    <property type="entry name" value="RNA_pol_sigma-70_dom"/>
</dbReference>
<dbReference type="EMBL" id="CP011454">
    <property type="protein sequence ID" value="AMW06074.1"/>
    <property type="molecule type" value="Genomic_DNA"/>
</dbReference>
<dbReference type="GO" id="GO:0006352">
    <property type="term" value="P:DNA-templated transcription initiation"/>
    <property type="evidence" value="ECO:0007669"/>
    <property type="project" value="InterPro"/>
</dbReference>
<dbReference type="Gene3D" id="1.10.10.10">
    <property type="entry name" value="Winged helix-like DNA-binding domain superfamily/Winged helix DNA-binding domain"/>
    <property type="match status" value="1"/>
</dbReference>
<protein>
    <recommendedName>
        <fullName evidence="6">RNA polymerase sigma factor 70 region 4 type 2 domain-containing protein</fullName>
    </recommendedName>
</protein>
<dbReference type="KEGG" id="gph:GEMMAAP_17345"/>
<dbReference type="InterPro" id="IPR039425">
    <property type="entry name" value="RNA_pol_sigma-70-like"/>
</dbReference>
<dbReference type="NCBIfam" id="TIGR02937">
    <property type="entry name" value="sigma70-ECF"/>
    <property type="match status" value="1"/>
</dbReference>
<organism evidence="7 8">
    <name type="scientific">Gemmatimonas phototrophica</name>
    <dbReference type="NCBI Taxonomy" id="1379270"/>
    <lineage>
        <taxon>Bacteria</taxon>
        <taxon>Pseudomonadati</taxon>
        <taxon>Gemmatimonadota</taxon>
        <taxon>Gemmatimonadia</taxon>
        <taxon>Gemmatimonadales</taxon>
        <taxon>Gemmatimonadaceae</taxon>
        <taxon>Gemmatimonas</taxon>
    </lineage>
</organism>
<comment type="similarity">
    <text evidence="1">Belongs to the sigma-70 factor family. ECF subfamily.</text>
</comment>
<evidence type="ECO:0000313" key="7">
    <source>
        <dbReference type="EMBL" id="AMW06074.1"/>
    </source>
</evidence>
<dbReference type="InterPro" id="IPR013325">
    <property type="entry name" value="RNA_pol_sigma_r2"/>
</dbReference>
<keyword evidence="4" id="KW-0238">DNA-binding</keyword>
<evidence type="ECO:0000256" key="3">
    <source>
        <dbReference type="ARBA" id="ARBA00023082"/>
    </source>
</evidence>
<sequence>MEIGTALERLMARFSALAMRAARARGLPTDEIDEILQDVRIRLWKAHPESENLERLSASYFVKVVSSAVVDRIRRQRRSETSLDVATAATMVPDALRVLPPDAAEQDALAARLERALATLPRNRRLVVQLHLDGYQRQEISGMTGWTEAKVRNLLYRGLDDLRAHLRAEGDQNDA</sequence>
<keyword evidence="2" id="KW-0805">Transcription regulation</keyword>
<keyword evidence="3" id="KW-0731">Sigma factor</keyword>
<dbReference type="SUPFAM" id="SSF88946">
    <property type="entry name" value="Sigma2 domain of RNA polymerase sigma factors"/>
    <property type="match status" value="1"/>
</dbReference>
<evidence type="ECO:0000256" key="2">
    <source>
        <dbReference type="ARBA" id="ARBA00023015"/>
    </source>
</evidence>
<evidence type="ECO:0000259" key="6">
    <source>
        <dbReference type="Pfam" id="PF08281"/>
    </source>
</evidence>
<evidence type="ECO:0000313" key="8">
    <source>
        <dbReference type="Proteomes" id="UP000076404"/>
    </source>
</evidence>
<dbReference type="GO" id="GO:0016987">
    <property type="term" value="F:sigma factor activity"/>
    <property type="evidence" value="ECO:0007669"/>
    <property type="project" value="UniProtKB-KW"/>
</dbReference>
<proteinExistence type="inferred from homology"/>
<dbReference type="Proteomes" id="UP000076404">
    <property type="component" value="Chromosome"/>
</dbReference>
<dbReference type="SUPFAM" id="SSF88659">
    <property type="entry name" value="Sigma3 and sigma4 domains of RNA polymerase sigma factors"/>
    <property type="match status" value="1"/>
</dbReference>
<gene>
    <name evidence="7" type="ORF">GEMMAAP_17345</name>
</gene>
<keyword evidence="5" id="KW-0804">Transcription</keyword>
<evidence type="ECO:0000256" key="4">
    <source>
        <dbReference type="ARBA" id="ARBA00023125"/>
    </source>
</evidence>
<dbReference type="PANTHER" id="PTHR43133">
    <property type="entry name" value="RNA POLYMERASE ECF-TYPE SIGMA FACTO"/>
    <property type="match status" value="1"/>
</dbReference>
<dbReference type="eggNOG" id="COG1595">
    <property type="taxonomic scope" value="Bacteria"/>
</dbReference>
<evidence type="ECO:0000256" key="5">
    <source>
        <dbReference type="ARBA" id="ARBA00023163"/>
    </source>
</evidence>
<dbReference type="InterPro" id="IPR036388">
    <property type="entry name" value="WH-like_DNA-bd_sf"/>
</dbReference>
<dbReference type="InterPro" id="IPR013249">
    <property type="entry name" value="RNA_pol_sigma70_r4_t2"/>
</dbReference>
<evidence type="ECO:0000256" key="1">
    <source>
        <dbReference type="ARBA" id="ARBA00010641"/>
    </source>
</evidence>
<name>A0A143BNR6_9BACT</name>
<dbReference type="AlphaFoldDB" id="A0A143BNR6"/>
<dbReference type="InterPro" id="IPR013324">
    <property type="entry name" value="RNA_pol_sigma_r3/r4-like"/>
</dbReference>
<accession>A0A143BNR6</accession>